<evidence type="ECO:0000256" key="1">
    <source>
        <dbReference type="ARBA" id="ARBA00023002"/>
    </source>
</evidence>
<dbReference type="EMBL" id="AP012338">
    <property type="protein sequence ID" value="BAM02275.1"/>
    <property type="molecule type" value="Genomic_DNA"/>
</dbReference>
<dbReference type="GO" id="GO:0000166">
    <property type="term" value="F:nucleotide binding"/>
    <property type="evidence" value="ECO:0007669"/>
    <property type="project" value="InterPro"/>
</dbReference>
<dbReference type="eggNOG" id="COG0673">
    <property type="taxonomic scope" value="Bacteria"/>
</dbReference>
<evidence type="ECO:0000313" key="4">
    <source>
        <dbReference type="Proteomes" id="UP000007881"/>
    </source>
</evidence>
<dbReference type="InterPro" id="IPR000683">
    <property type="entry name" value="Gfo/Idh/MocA-like_OxRdtase_N"/>
</dbReference>
<dbReference type="PANTHER" id="PTHR43818:SF11">
    <property type="entry name" value="BCDNA.GH03377"/>
    <property type="match status" value="1"/>
</dbReference>
<dbReference type="Gene3D" id="3.40.50.720">
    <property type="entry name" value="NAD(P)-binding Rossmann-like Domain"/>
    <property type="match status" value="1"/>
</dbReference>
<protein>
    <recommendedName>
        <fullName evidence="2">Gfo/Idh/MocA-like oxidoreductase N-terminal domain-containing protein</fullName>
    </recommendedName>
</protein>
<evidence type="ECO:0000313" key="3">
    <source>
        <dbReference type="EMBL" id="BAM02275.1"/>
    </source>
</evidence>
<dbReference type="GO" id="GO:0016491">
    <property type="term" value="F:oxidoreductase activity"/>
    <property type="evidence" value="ECO:0007669"/>
    <property type="project" value="UniProtKB-KW"/>
</dbReference>
<reference evidence="3 4" key="1">
    <citation type="submission" date="2012-02" db="EMBL/GenBank/DDBJ databases">
        <title>Complete genome sequence of Phycisphaera mikurensis NBRC 102666.</title>
        <authorList>
            <person name="Ankai A."/>
            <person name="Hosoyama A."/>
            <person name="Terui Y."/>
            <person name="Sekine M."/>
            <person name="Fukai R."/>
            <person name="Kato Y."/>
            <person name="Nakamura S."/>
            <person name="Yamada-Narita S."/>
            <person name="Kawakoshi A."/>
            <person name="Fukunaga Y."/>
            <person name="Yamazaki S."/>
            <person name="Fujita N."/>
        </authorList>
    </citation>
    <scope>NUCLEOTIDE SEQUENCE [LARGE SCALE GENOMIC DNA]</scope>
    <source>
        <strain evidence="4">NBRC 102666 / KCTC 22515 / FYK2301M01</strain>
    </source>
</reference>
<dbReference type="Proteomes" id="UP000007881">
    <property type="component" value="Chromosome"/>
</dbReference>
<dbReference type="HOGENOM" id="CLU_041547_1_0_0"/>
<keyword evidence="4" id="KW-1185">Reference proteome</keyword>
<sequence>MPEAAGPEGAPLGLCFAGLHGFARDVTDLALAEPRVRVVSAGDPAADDPAGAGRIELLRAAGVDVHACFKAALAVPGVEAAWLPVPISLHRPFGEAALAAGKALLCEKPLAGCVEDAAALVHAAAASGLPAAVGFHDLFDPAVLGFKREAHGPGGIGELESVTVLASWPRDDAYFGRNGWAGRLRHADAWVRDSPANNALAHYLMLGLFFAGDDDLVAATPVAAAGRLLRAAAIESFDTVSARFALGPGCVRPGVRLDLHLTHAAEETLQPQVLLRGRRGRRLWKLEPGDPDFAPADRVAVSCGGAAVRARVLPRFVDLCRGVPRPDAPYATLGAGLAHAHAIEALHAAAEVEDLPAGCVVDRPTAGGVQRVVPGLLQALRKAAAAGRLLDPETLGQAG</sequence>
<dbReference type="PANTHER" id="PTHR43818">
    <property type="entry name" value="BCDNA.GH03377"/>
    <property type="match status" value="1"/>
</dbReference>
<dbReference type="SUPFAM" id="SSF51735">
    <property type="entry name" value="NAD(P)-binding Rossmann-fold domains"/>
    <property type="match status" value="1"/>
</dbReference>
<accession>I0IAI7</accession>
<evidence type="ECO:0000259" key="2">
    <source>
        <dbReference type="Pfam" id="PF01408"/>
    </source>
</evidence>
<dbReference type="Pfam" id="PF01408">
    <property type="entry name" value="GFO_IDH_MocA"/>
    <property type="match status" value="1"/>
</dbReference>
<dbReference type="InterPro" id="IPR050463">
    <property type="entry name" value="Gfo/Idh/MocA_oxidrdct_glycsds"/>
</dbReference>
<keyword evidence="1" id="KW-0560">Oxidoreductase</keyword>
<feature type="domain" description="Gfo/Idh/MocA-like oxidoreductase N-terminal" evidence="2">
    <location>
        <begin position="59"/>
        <end position="135"/>
    </location>
</feature>
<dbReference type="AlphaFoldDB" id="I0IAI7"/>
<dbReference type="InterPro" id="IPR036291">
    <property type="entry name" value="NAD(P)-bd_dom_sf"/>
</dbReference>
<proteinExistence type="predicted"/>
<dbReference type="OrthoDB" id="9815825at2"/>
<gene>
    <name evidence="3" type="ordered locus">PSMK_01160</name>
</gene>
<dbReference type="Gene3D" id="3.30.360.10">
    <property type="entry name" value="Dihydrodipicolinate Reductase, domain 2"/>
    <property type="match status" value="1"/>
</dbReference>
<dbReference type="KEGG" id="phm:PSMK_01160"/>
<organism evidence="3 4">
    <name type="scientific">Phycisphaera mikurensis (strain NBRC 102666 / KCTC 22515 / FYK2301M01)</name>
    <dbReference type="NCBI Taxonomy" id="1142394"/>
    <lineage>
        <taxon>Bacteria</taxon>
        <taxon>Pseudomonadati</taxon>
        <taxon>Planctomycetota</taxon>
        <taxon>Phycisphaerae</taxon>
        <taxon>Phycisphaerales</taxon>
        <taxon>Phycisphaeraceae</taxon>
        <taxon>Phycisphaera</taxon>
    </lineage>
</organism>
<name>I0IAI7_PHYMF</name>
<dbReference type="RefSeq" id="WP_014435495.1">
    <property type="nucleotide sequence ID" value="NC_017080.1"/>
</dbReference>
<dbReference type="STRING" id="1142394.PSMK_01160"/>